<evidence type="ECO:0000313" key="12">
    <source>
        <dbReference type="EMBL" id="MFD2670331.1"/>
    </source>
</evidence>
<dbReference type="SUPFAM" id="SSF102114">
    <property type="entry name" value="Radical SAM enzymes"/>
    <property type="match status" value="1"/>
</dbReference>
<dbReference type="InterPro" id="IPR050105">
    <property type="entry name" value="MoCo_biosynth_MoaA/MoaC"/>
</dbReference>
<feature type="binding site" evidence="10">
    <location>
        <position position="287"/>
    </location>
    <ligand>
        <name>[4Fe-4S] cluster</name>
        <dbReference type="ChEBI" id="CHEBI:49883"/>
        <label>2</label>
        <note>4Fe-4S-substrate</note>
    </ligand>
</feature>
<comment type="function">
    <text evidence="10">Catalyzes the cyclization of GTP to (8S)-3',8-cyclo-7,8-dihydroguanosine 5'-triphosphate.</text>
</comment>
<dbReference type="Proteomes" id="UP001597497">
    <property type="component" value="Unassembled WGS sequence"/>
</dbReference>
<evidence type="ECO:0000256" key="7">
    <source>
        <dbReference type="ARBA" id="ARBA00023134"/>
    </source>
</evidence>
<dbReference type="HAMAP" id="MF_01225_B">
    <property type="entry name" value="MoaA_B"/>
    <property type="match status" value="1"/>
</dbReference>
<comment type="subunit">
    <text evidence="10">Monomer and homodimer.</text>
</comment>
<dbReference type="Gene3D" id="3.20.20.70">
    <property type="entry name" value="Aldolase class I"/>
    <property type="match status" value="1"/>
</dbReference>
<keyword evidence="7 10" id="KW-0342">GTP-binding</keyword>
<dbReference type="PANTHER" id="PTHR22960">
    <property type="entry name" value="MOLYBDOPTERIN COFACTOR SYNTHESIS PROTEIN A"/>
    <property type="match status" value="1"/>
</dbReference>
<dbReference type="NCBIfam" id="TIGR02666">
    <property type="entry name" value="moaA"/>
    <property type="match status" value="1"/>
</dbReference>
<dbReference type="PANTHER" id="PTHR22960:SF0">
    <property type="entry name" value="MOLYBDENUM COFACTOR BIOSYNTHESIS PROTEIN 1"/>
    <property type="match status" value="1"/>
</dbReference>
<dbReference type="CDD" id="cd21117">
    <property type="entry name" value="Twitch_MoaA"/>
    <property type="match status" value="1"/>
</dbReference>
<dbReference type="SFLD" id="SFLDG01386">
    <property type="entry name" value="main_SPASM_domain-containing"/>
    <property type="match status" value="1"/>
</dbReference>
<evidence type="ECO:0000313" key="13">
    <source>
        <dbReference type="Proteomes" id="UP001597497"/>
    </source>
</evidence>
<reference evidence="13" key="1">
    <citation type="journal article" date="2019" name="Int. J. Syst. Evol. Microbiol.">
        <title>The Global Catalogue of Microorganisms (GCM) 10K type strain sequencing project: providing services to taxonomists for standard genome sequencing and annotation.</title>
        <authorList>
            <consortium name="The Broad Institute Genomics Platform"/>
            <consortium name="The Broad Institute Genome Sequencing Center for Infectious Disease"/>
            <person name="Wu L."/>
            <person name="Ma J."/>
        </authorList>
    </citation>
    <scope>NUCLEOTIDE SEQUENCE [LARGE SCALE GENOMIC DNA]</scope>
    <source>
        <strain evidence="13">KCTC 33676</strain>
    </source>
</reference>
<dbReference type="SMART" id="SM00729">
    <property type="entry name" value="Elp3"/>
    <property type="match status" value="1"/>
</dbReference>
<keyword evidence="4 10" id="KW-0547">Nucleotide-binding</keyword>
<comment type="similarity">
    <text evidence="10">Belongs to the radical SAM superfamily. MoaA family.</text>
</comment>
<dbReference type="InterPro" id="IPR013483">
    <property type="entry name" value="MoaA"/>
</dbReference>
<evidence type="ECO:0000259" key="11">
    <source>
        <dbReference type="PROSITE" id="PS51918"/>
    </source>
</evidence>
<dbReference type="RefSeq" id="WP_379927695.1">
    <property type="nucleotide sequence ID" value="NZ_JBHUMM010000002.1"/>
</dbReference>
<dbReference type="SFLD" id="SFLDG01067">
    <property type="entry name" value="SPASM/twitch_domain_containing"/>
    <property type="match status" value="1"/>
</dbReference>
<feature type="domain" description="Radical SAM core" evidence="11">
    <location>
        <begin position="20"/>
        <end position="246"/>
    </location>
</feature>
<feature type="binding site" evidence="10">
    <location>
        <position position="134"/>
    </location>
    <ligand>
        <name>S-adenosyl-L-methionine</name>
        <dbReference type="ChEBI" id="CHEBI:59789"/>
    </ligand>
</feature>
<keyword evidence="2 10" id="KW-0949">S-adenosyl-L-methionine</keyword>
<dbReference type="EMBL" id="JBHUMM010000002">
    <property type="protein sequence ID" value="MFD2670331.1"/>
    <property type="molecule type" value="Genomic_DNA"/>
</dbReference>
<accession>A0ABW5R6G5</accession>
<dbReference type="NCBIfam" id="NF001199">
    <property type="entry name" value="PRK00164.2-1"/>
    <property type="match status" value="1"/>
</dbReference>
<keyword evidence="5 10" id="KW-0408">Iron</keyword>
<evidence type="ECO:0000256" key="1">
    <source>
        <dbReference type="ARBA" id="ARBA00022485"/>
    </source>
</evidence>
<evidence type="ECO:0000256" key="8">
    <source>
        <dbReference type="ARBA" id="ARBA00023150"/>
    </source>
</evidence>
<keyword evidence="1 10" id="KW-0004">4Fe-4S</keyword>
<comment type="caution">
    <text evidence="12">The sequence shown here is derived from an EMBL/GenBank/DDBJ whole genome shotgun (WGS) entry which is preliminary data.</text>
</comment>
<proteinExistence type="inferred from homology"/>
<dbReference type="CDD" id="cd01335">
    <property type="entry name" value="Radical_SAM"/>
    <property type="match status" value="1"/>
</dbReference>
<protein>
    <recommendedName>
        <fullName evidence="10">GTP 3',8-cyclase</fullName>
        <ecNumber evidence="10">4.1.99.22</ecNumber>
    </recommendedName>
    <alternativeName>
        <fullName evidence="10">Molybdenum cofactor biosynthesis protein A</fullName>
    </alternativeName>
</protein>
<dbReference type="GO" id="GO:0061798">
    <property type="term" value="F:GTP 3',8'-cyclase activity"/>
    <property type="evidence" value="ECO:0007669"/>
    <property type="project" value="UniProtKB-EC"/>
</dbReference>
<feature type="binding site" evidence="10">
    <location>
        <position position="273"/>
    </location>
    <ligand>
        <name>[4Fe-4S] cluster</name>
        <dbReference type="ChEBI" id="CHEBI:49883"/>
        <label>2</label>
        <note>4Fe-4S-substrate</note>
    </ligand>
</feature>
<evidence type="ECO:0000256" key="4">
    <source>
        <dbReference type="ARBA" id="ARBA00022741"/>
    </source>
</evidence>
<organism evidence="12 13">
    <name type="scientific">Marinicrinis sediminis</name>
    <dbReference type="NCBI Taxonomy" id="1652465"/>
    <lineage>
        <taxon>Bacteria</taxon>
        <taxon>Bacillati</taxon>
        <taxon>Bacillota</taxon>
        <taxon>Bacilli</taxon>
        <taxon>Bacillales</taxon>
        <taxon>Paenibacillaceae</taxon>
    </lineage>
</organism>
<comment type="pathway">
    <text evidence="10">Cofactor biosynthesis; molybdopterin biosynthesis.</text>
</comment>
<keyword evidence="13" id="KW-1185">Reference proteome</keyword>
<evidence type="ECO:0000256" key="9">
    <source>
        <dbReference type="ARBA" id="ARBA00023239"/>
    </source>
</evidence>
<dbReference type="SFLD" id="SFLDS00029">
    <property type="entry name" value="Radical_SAM"/>
    <property type="match status" value="1"/>
</dbReference>
<dbReference type="InterPro" id="IPR040064">
    <property type="entry name" value="MoaA-like"/>
</dbReference>
<dbReference type="Pfam" id="PF06463">
    <property type="entry name" value="Mob_synth_C"/>
    <property type="match status" value="1"/>
</dbReference>
<gene>
    <name evidence="10 12" type="primary">moaA</name>
    <name evidence="12" type="ORF">ACFSUC_01765</name>
</gene>
<evidence type="ECO:0000256" key="6">
    <source>
        <dbReference type="ARBA" id="ARBA00023014"/>
    </source>
</evidence>
<evidence type="ECO:0000256" key="10">
    <source>
        <dbReference type="HAMAP-Rule" id="MF_01225"/>
    </source>
</evidence>
<feature type="binding site" evidence="10">
    <location>
        <position position="79"/>
    </location>
    <ligand>
        <name>GTP</name>
        <dbReference type="ChEBI" id="CHEBI:37565"/>
    </ligand>
</feature>
<keyword evidence="3 10" id="KW-0479">Metal-binding</keyword>
<feature type="binding site" evidence="10">
    <location>
        <position position="205"/>
    </location>
    <ligand>
        <name>S-adenosyl-L-methionine</name>
        <dbReference type="ChEBI" id="CHEBI:59789"/>
    </ligand>
</feature>
<feature type="binding site" evidence="10">
    <location>
        <position position="40"/>
    </location>
    <ligand>
        <name>[4Fe-4S] cluster</name>
        <dbReference type="ChEBI" id="CHEBI:49883"/>
        <label>1</label>
        <note>4Fe-4S-S-AdoMet</note>
    </ligand>
</feature>
<dbReference type="InterPro" id="IPR010505">
    <property type="entry name" value="MoaA_twitch"/>
</dbReference>
<comment type="cofactor">
    <cofactor evidence="10">
        <name>[4Fe-4S] cluster</name>
        <dbReference type="ChEBI" id="CHEBI:49883"/>
    </cofactor>
    <text evidence="10">Binds 2 [4Fe-4S] clusters. Binds 1 [4Fe-4S] cluster coordinated with 3 cysteines and an exchangeable S-adenosyl-L-methionine and 1 [4Fe-4S] cluster coordinated with 3 cysteines and the GTP-derived substrate.</text>
</comment>
<feature type="binding site" evidence="10">
    <location>
        <position position="83"/>
    </location>
    <ligand>
        <name>S-adenosyl-L-methionine</name>
        <dbReference type="ChEBI" id="CHEBI:59789"/>
    </ligand>
</feature>
<dbReference type="EC" id="4.1.99.22" evidence="10"/>
<feature type="binding site" evidence="10">
    <location>
        <begin position="275"/>
        <end position="277"/>
    </location>
    <ligand>
        <name>GTP</name>
        <dbReference type="ChEBI" id="CHEBI:37565"/>
    </ligand>
</feature>
<sequence>MTSLYEQALNLNPSSKLVDAYGRAHDYLRISVTDQCNLKCVYCMPEEGMTFEPASHLLTPQELTVIVETAAKLGIRKLRLTGGEPTVRKDLIDIIERLSRIPHIEDIALTTNGLHLARKARALKEAGITRLNISLDSLVPERYHAITRGGHLKQVFKGLEAAFEAGFSPIKLNVVVLKGVNDDEILSFVSLTKQYAIQVRFIEYMPIGHADEQWRSQYVSIDSIHALCEQNGMVLVPAEHVYGNGPSENWKLEGAPGTVGLIHPLSRHFCDSCNRLRLTADGQLKSCLYWEEEIALKPVLHDEQALIDQFHKAINGKPQNHEMAEALLKQSLSRTPTARRMSQIGG</sequence>
<feature type="binding site" evidence="10">
    <location>
        <position position="43"/>
    </location>
    <ligand>
        <name>[4Fe-4S] cluster</name>
        <dbReference type="ChEBI" id="CHEBI:49883"/>
        <label>1</label>
        <note>4Fe-4S-S-AdoMet</note>
    </ligand>
</feature>
<feature type="binding site" evidence="10">
    <location>
        <position position="270"/>
    </location>
    <ligand>
        <name>[4Fe-4S] cluster</name>
        <dbReference type="ChEBI" id="CHEBI:49883"/>
        <label>2</label>
        <note>4Fe-4S-substrate</note>
    </ligand>
</feature>
<comment type="catalytic activity">
    <reaction evidence="10">
        <text>GTP + AH2 + S-adenosyl-L-methionine = (8S)-3',8-cyclo-7,8-dihydroguanosine 5'-triphosphate + 5'-deoxyadenosine + L-methionine + A + H(+)</text>
        <dbReference type="Rhea" id="RHEA:49576"/>
        <dbReference type="ChEBI" id="CHEBI:13193"/>
        <dbReference type="ChEBI" id="CHEBI:15378"/>
        <dbReference type="ChEBI" id="CHEBI:17319"/>
        <dbReference type="ChEBI" id="CHEBI:17499"/>
        <dbReference type="ChEBI" id="CHEBI:37565"/>
        <dbReference type="ChEBI" id="CHEBI:57844"/>
        <dbReference type="ChEBI" id="CHEBI:59789"/>
        <dbReference type="ChEBI" id="CHEBI:131766"/>
        <dbReference type="EC" id="4.1.99.22"/>
    </reaction>
</comment>
<name>A0ABW5R6G5_9BACL</name>
<dbReference type="InterPro" id="IPR058240">
    <property type="entry name" value="rSAM_sf"/>
</dbReference>
<feature type="binding site" evidence="10">
    <location>
        <position position="110"/>
    </location>
    <ligand>
        <name>GTP</name>
        <dbReference type="ChEBI" id="CHEBI:37565"/>
    </ligand>
</feature>
<evidence type="ECO:0000256" key="5">
    <source>
        <dbReference type="ARBA" id="ARBA00023004"/>
    </source>
</evidence>
<keyword evidence="8 10" id="KW-0501">Molybdenum cofactor biosynthesis</keyword>
<dbReference type="InterPro" id="IPR007197">
    <property type="entry name" value="rSAM"/>
</dbReference>
<dbReference type="InterPro" id="IPR006638">
    <property type="entry name" value="Elp3/MiaA/NifB-like_rSAM"/>
</dbReference>
<keyword evidence="9 10" id="KW-0456">Lyase</keyword>
<feature type="binding site" evidence="10">
    <location>
        <position position="29"/>
    </location>
    <ligand>
        <name>GTP</name>
        <dbReference type="ChEBI" id="CHEBI:37565"/>
    </ligand>
</feature>
<dbReference type="PROSITE" id="PS51918">
    <property type="entry name" value="RADICAL_SAM"/>
    <property type="match status" value="1"/>
</dbReference>
<feature type="binding site" evidence="10">
    <location>
        <position position="42"/>
    </location>
    <ligand>
        <name>S-adenosyl-L-methionine</name>
        <dbReference type="ChEBI" id="CHEBI:59789"/>
    </ligand>
</feature>
<feature type="binding site" evidence="10">
    <location>
        <position position="36"/>
    </location>
    <ligand>
        <name>[4Fe-4S] cluster</name>
        <dbReference type="ChEBI" id="CHEBI:49883"/>
        <label>1</label>
        <note>4Fe-4S-S-AdoMet</note>
    </ligand>
</feature>
<keyword evidence="6 10" id="KW-0411">Iron-sulfur</keyword>
<feature type="binding site" evidence="10">
    <location>
        <position position="171"/>
    </location>
    <ligand>
        <name>GTP</name>
        <dbReference type="ChEBI" id="CHEBI:37565"/>
    </ligand>
</feature>
<evidence type="ECO:0000256" key="2">
    <source>
        <dbReference type="ARBA" id="ARBA00022691"/>
    </source>
</evidence>
<dbReference type="SFLD" id="SFLDG01383">
    <property type="entry name" value="cyclic_pyranopterin_phosphate"/>
    <property type="match status" value="1"/>
</dbReference>
<dbReference type="Pfam" id="PF04055">
    <property type="entry name" value="Radical_SAM"/>
    <property type="match status" value="1"/>
</dbReference>
<dbReference type="InterPro" id="IPR013785">
    <property type="entry name" value="Aldolase_TIM"/>
</dbReference>
<evidence type="ECO:0000256" key="3">
    <source>
        <dbReference type="ARBA" id="ARBA00022723"/>
    </source>
</evidence>